<keyword evidence="1" id="KW-0812">Transmembrane</keyword>
<evidence type="ECO:0000313" key="3">
    <source>
        <dbReference type="Proteomes" id="UP001501725"/>
    </source>
</evidence>
<dbReference type="Proteomes" id="UP001501725">
    <property type="component" value="Unassembled WGS sequence"/>
</dbReference>
<feature type="transmembrane region" description="Helical" evidence="1">
    <location>
        <begin position="62"/>
        <end position="80"/>
    </location>
</feature>
<feature type="transmembrane region" description="Helical" evidence="1">
    <location>
        <begin position="30"/>
        <end position="50"/>
    </location>
</feature>
<keyword evidence="3" id="KW-1185">Reference proteome</keyword>
<organism evidence="2 3">
    <name type="scientific">Flaviaesturariibacter amylovorans</name>
    <dbReference type="NCBI Taxonomy" id="1084520"/>
    <lineage>
        <taxon>Bacteria</taxon>
        <taxon>Pseudomonadati</taxon>
        <taxon>Bacteroidota</taxon>
        <taxon>Chitinophagia</taxon>
        <taxon>Chitinophagales</taxon>
        <taxon>Chitinophagaceae</taxon>
        <taxon>Flaviaestuariibacter</taxon>
    </lineage>
</organism>
<reference evidence="3" key="1">
    <citation type="journal article" date="2019" name="Int. J. Syst. Evol. Microbiol.">
        <title>The Global Catalogue of Microorganisms (GCM) 10K type strain sequencing project: providing services to taxonomists for standard genome sequencing and annotation.</title>
        <authorList>
            <consortium name="The Broad Institute Genomics Platform"/>
            <consortium name="The Broad Institute Genome Sequencing Center for Infectious Disease"/>
            <person name="Wu L."/>
            <person name="Ma J."/>
        </authorList>
    </citation>
    <scope>NUCLEOTIDE SEQUENCE [LARGE SCALE GENOMIC DNA]</scope>
    <source>
        <strain evidence="3">JCM 17919</strain>
    </source>
</reference>
<keyword evidence="1" id="KW-0472">Membrane</keyword>
<accession>A0ABP8HR40</accession>
<name>A0ABP8HR40_9BACT</name>
<feature type="transmembrane region" description="Helical" evidence="1">
    <location>
        <begin position="204"/>
        <end position="224"/>
    </location>
</feature>
<comment type="caution">
    <text evidence="2">The sequence shown here is derived from an EMBL/GenBank/DDBJ whole genome shotgun (WGS) entry which is preliminary data.</text>
</comment>
<protein>
    <recommendedName>
        <fullName evidence="4">DUF2306 domain-containing protein</fullName>
    </recommendedName>
</protein>
<dbReference type="EMBL" id="BAABGY010000016">
    <property type="protein sequence ID" value="GAA4343010.1"/>
    <property type="molecule type" value="Genomic_DNA"/>
</dbReference>
<keyword evidence="1" id="KW-1133">Transmembrane helix</keyword>
<feature type="transmembrane region" description="Helical" evidence="1">
    <location>
        <begin position="168"/>
        <end position="184"/>
    </location>
</feature>
<gene>
    <name evidence="2" type="ORF">GCM10023184_42910</name>
</gene>
<dbReference type="RefSeq" id="WP_345258013.1">
    <property type="nucleotide sequence ID" value="NZ_BAABGY010000016.1"/>
</dbReference>
<feature type="transmembrane region" description="Helical" evidence="1">
    <location>
        <begin position="134"/>
        <end position="156"/>
    </location>
</feature>
<proteinExistence type="predicted"/>
<evidence type="ECO:0008006" key="4">
    <source>
        <dbReference type="Google" id="ProtNLM"/>
    </source>
</evidence>
<feature type="transmembrane region" description="Helical" evidence="1">
    <location>
        <begin position="92"/>
        <end position="111"/>
    </location>
</feature>
<evidence type="ECO:0000256" key="1">
    <source>
        <dbReference type="SAM" id="Phobius"/>
    </source>
</evidence>
<sequence>MEATKTAPPAAPPPAPAAARVNAMDRYKTLHLWMLLPMLVMQAGIFKDYWGDFTDNAWSVHVHYWTGTAWYAFLISQPYLASHGQLAKHRTYGIIGMFLAGSVCMTALSMMHRDIATAERSAVARDAFGPFEPWFFYGVAAIEIVMMTAFGIAVIMSILHRKRWESHAWWLISSVFIIMMPALGRGLQGLYVGLNRQDWPNVDIMPGVYAANVIIIGGMLLAAWKWRRMWHPATWLAVGVNLFNFVLEPIGRSAGVQSFLRALIHG</sequence>
<evidence type="ECO:0000313" key="2">
    <source>
        <dbReference type="EMBL" id="GAA4343010.1"/>
    </source>
</evidence>